<protein>
    <recommendedName>
        <fullName evidence="4">DUF1700 domain-containing protein</fullName>
    </recommendedName>
</protein>
<gene>
    <name evidence="2" type="ORF">ACFSKW_05265</name>
</gene>
<dbReference type="RefSeq" id="WP_379569693.1">
    <property type="nucleotide sequence ID" value="NZ_JBHUFV010000005.1"/>
</dbReference>
<keyword evidence="1" id="KW-0812">Transmembrane</keyword>
<evidence type="ECO:0000313" key="3">
    <source>
        <dbReference type="Proteomes" id="UP001597368"/>
    </source>
</evidence>
<name>A0ABW4SN33_9ACTN</name>
<keyword evidence="1" id="KW-1133">Transmembrane helix</keyword>
<sequence length="192" mass="20298">MAGHELIDTQLGLLAARLPPQVVEELADGLHEAYEARLAIHNDPDQAARAALADFGDADTITASFMAQSPWRRAATVLLLTGPLMAAAWATTLLSVHAWAWSLPIAVKVGYGAALLAVVAVLIAVVREKRAYRRTRTLLIGSATTLIVLDMLALTALSLLAAGPGWPMLLAIPASVIRILAIMRSLPGVLTV</sequence>
<feature type="transmembrane region" description="Helical" evidence="1">
    <location>
        <begin position="138"/>
        <end position="160"/>
    </location>
</feature>
<comment type="caution">
    <text evidence="2">The sequence shown here is derived from an EMBL/GenBank/DDBJ whole genome shotgun (WGS) entry which is preliminary data.</text>
</comment>
<keyword evidence="3" id="KW-1185">Reference proteome</keyword>
<reference evidence="3" key="1">
    <citation type="journal article" date="2019" name="Int. J. Syst. Evol. Microbiol.">
        <title>The Global Catalogue of Microorganisms (GCM) 10K type strain sequencing project: providing services to taxonomists for standard genome sequencing and annotation.</title>
        <authorList>
            <consortium name="The Broad Institute Genomics Platform"/>
            <consortium name="The Broad Institute Genome Sequencing Center for Infectious Disease"/>
            <person name="Wu L."/>
            <person name="Ma J."/>
        </authorList>
    </citation>
    <scope>NUCLEOTIDE SEQUENCE [LARGE SCALE GENOMIC DNA]</scope>
    <source>
        <strain evidence="3">ICMP 6774ER</strain>
    </source>
</reference>
<accession>A0ABW4SN33</accession>
<feature type="transmembrane region" description="Helical" evidence="1">
    <location>
        <begin position="74"/>
        <end position="99"/>
    </location>
</feature>
<evidence type="ECO:0000256" key="1">
    <source>
        <dbReference type="SAM" id="Phobius"/>
    </source>
</evidence>
<dbReference type="EMBL" id="JBHUFV010000005">
    <property type="protein sequence ID" value="MFD1930883.1"/>
    <property type="molecule type" value="Genomic_DNA"/>
</dbReference>
<feature type="transmembrane region" description="Helical" evidence="1">
    <location>
        <begin position="166"/>
        <end position="186"/>
    </location>
</feature>
<proteinExistence type="predicted"/>
<keyword evidence="1" id="KW-0472">Membrane</keyword>
<organism evidence="2 3">
    <name type="scientific">Nonomuraea mangrovi</name>
    <dbReference type="NCBI Taxonomy" id="2316207"/>
    <lineage>
        <taxon>Bacteria</taxon>
        <taxon>Bacillati</taxon>
        <taxon>Actinomycetota</taxon>
        <taxon>Actinomycetes</taxon>
        <taxon>Streptosporangiales</taxon>
        <taxon>Streptosporangiaceae</taxon>
        <taxon>Nonomuraea</taxon>
    </lineage>
</organism>
<evidence type="ECO:0000313" key="2">
    <source>
        <dbReference type="EMBL" id="MFD1930883.1"/>
    </source>
</evidence>
<dbReference type="Proteomes" id="UP001597368">
    <property type="component" value="Unassembled WGS sequence"/>
</dbReference>
<evidence type="ECO:0008006" key="4">
    <source>
        <dbReference type="Google" id="ProtNLM"/>
    </source>
</evidence>
<feature type="transmembrane region" description="Helical" evidence="1">
    <location>
        <begin position="105"/>
        <end position="126"/>
    </location>
</feature>